<geneLocation type="plasmid" evidence="3">
    <name>pNK6b DNA</name>
</geneLocation>
<proteinExistence type="predicted"/>
<dbReference type="EMBL" id="AP014686">
    <property type="protein sequence ID" value="BAR63328.1"/>
    <property type="molecule type" value="Genomic_DNA"/>
</dbReference>
<protein>
    <submittedName>
        <fullName evidence="2">Uncharacterized protein</fullName>
    </submittedName>
</protein>
<evidence type="ECO:0000313" key="2">
    <source>
        <dbReference type="EMBL" id="BAR63328.1"/>
    </source>
</evidence>
<gene>
    <name evidence="2" type="ORF">NK6_b_134</name>
</gene>
<accession>A0A0E4FZD3</accession>
<feature type="region of interest" description="Disordered" evidence="1">
    <location>
        <begin position="1"/>
        <end position="32"/>
    </location>
</feature>
<name>A0A0E4FZD3_9BRAD</name>
<dbReference type="AlphaFoldDB" id="A0A0E4FZD3"/>
<keyword evidence="2" id="KW-0614">Plasmid</keyword>
<dbReference type="Proteomes" id="UP000063308">
    <property type="component" value="Plasmid pNK6b"/>
</dbReference>
<organism evidence="2 3">
    <name type="scientific">Bradyrhizobium diazoefficiens</name>
    <dbReference type="NCBI Taxonomy" id="1355477"/>
    <lineage>
        <taxon>Bacteria</taxon>
        <taxon>Pseudomonadati</taxon>
        <taxon>Pseudomonadota</taxon>
        <taxon>Alphaproteobacteria</taxon>
        <taxon>Hyphomicrobiales</taxon>
        <taxon>Nitrobacteraceae</taxon>
        <taxon>Bradyrhizobium</taxon>
    </lineage>
</organism>
<evidence type="ECO:0000313" key="3">
    <source>
        <dbReference type="Proteomes" id="UP000063308"/>
    </source>
</evidence>
<evidence type="ECO:0000256" key="1">
    <source>
        <dbReference type="SAM" id="MobiDB-lite"/>
    </source>
</evidence>
<reference evidence="2 3" key="1">
    <citation type="submission" date="2014-11" db="EMBL/GenBank/DDBJ databases">
        <title>Symbiosis island explosion on the genome of extra-slow-growing strains of soybean bradyrhizobia with massive insertion sequences.</title>
        <authorList>
            <person name="Iida T."/>
            <person name="Minamisawa K."/>
        </authorList>
    </citation>
    <scope>NUCLEOTIDE SEQUENCE [LARGE SCALE GENOMIC DNA]</scope>
    <source>
        <strain evidence="2 3">NK6</strain>
        <plasmid evidence="3">pNK6b DNA</plasmid>
    </source>
</reference>
<sequence>MQPSALDRGVDIGKAAAGRADTENCPPNPNRSEWIEDCRMARGTTITADEHTRCKSGDLDAPRLDDDAKM</sequence>